<protein>
    <submittedName>
        <fullName evidence="6">F420-dependent oxidoreductase-like protein</fullName>
    </submittedName>
</protein>
<keyword evidence="4" id="KW-0503">Monooxygenase</keyword>
<sequence>MRFGLFIPQGWRLDLVGVDVSDHWPTMLRVAQLAEAGPWESVWVYDHFHTTPVPTDEATHEAWTLMSALAATTSRVRLGQMCTCMGYRNPMYLAKVAATIDHISAGRVEMGIGAGWYEHEWNAYGYGFPGAGDRLGQLADGVEIMKQAWENGVATYSGEHYQVDGALCYPRPVQAGGIPFWVAGGGEKKTLRIAAKYASYTNFGGDVETFTRKSEILAGHCRDLGRDFGEITRSSNFNVIIGQDEAEVSERVTRLRERYRQFLAPDAVDKTVENVLAAGLVGTPEQVVEKLKAVQGLGMEYAITYFPEVATDFSGVELFQKEVVPALS</sequence>
<evidence type="ECO:0000256" key="1">
    <source>
        <dbReference type="ARBA" id="ARBA00022630"/>
    </source>
</evidence>
<dbReference type="EMBL" id="JAUSQZ010000001">
    <property type="protein sequence ID" value="MDP9825431.1"/>
    <property type="molecule type" value="Genomic_DNA"/>
</dbReference>
<dbReference type="InterPro" id="IPR036661">
    <property type="entry name" value="Luciferase-like_sf"/>
</dbReference>
<dbReference type="RefSeq" id="WP_307239200.1">
    <property type="nucleotide sequence ID" value="NZ_JAUSQZ010000001.1"/>
</dbReference>
<gene>
    <name evidence="6" type="ORF">J2S57_001180</name>
</gene>
<comment type="caution">
    <text evidence="6">The sequence shown here is derived from an EMBL/GenBank/DDBJ whole genome shotgun (WGS) entry which is preliminary data.</text>
</comment>
<dbReference type="InterPro" id="IPR019952">
    <property type="entry name" value="F420_OxRdatse_Rv1855c_pred"/>
</dbReference>
<evidence type="ECO:0000256" key="2">
    <source>
        <dbReference type="ARBA" id="ARBA00022643"/>
    </source>
</evidence>
<keyword evidence="2" id="KW-0288">FMN</keyword>
<name>A0ABT9NYD1_9ACTN</name>
<evidence type="ECO:0000256" key="3">
    <source>
        <dbReference type="ARBA" id="ARBA00023002"/>
    </source>
</evidence>
<dbReference type="PANTHER" id="PTHR42847">
    <property type="entry name" value="ALKANESULFONATE MONOOXYGENASE"/>
    <property type="match status" value="1"/>
</dbReference>
<proteinExistence type="predicted"/>
<accession>A0ABT9NYD1</accession>
<feature type="domain" description="Luciferase-like" evidence="5">
    <location>
        <begin position="1"/>
        <end position="300"/>
    </location>
</feature>
<dbReference type="PANTHER" id="PTHR42847:SF8">
    <property type="entry name" value="CONSERVED PROTEIN"/>
    <property type="match status" value="1"/>
</dbReference>
<dbReference type="InterPro" id="IPR050172">
    <property type="entry name" value="SsuD_RutA_monooxygenase"/>
</dbReference>
<keyword evidence="1" id="KW-0285">Flavoprotein</keyword>
<dbReference type="NCBIfam" id="TIGR03560">
    <property type="entry name" value="F420_Rv1855c"/>
    <property type="match status" value="1"/>
</dbReference>
<dbReference type="Proteomes" id="UP001235712">
    <property type="component" value="Unassembled WGS sequence"/>
</dbReference>
<reference evidence="6 7" key="1">
    <citation type="submission" date="2023-07" db="EMBL/GenBank/DDBJ databases">
        <title>Sequencing the genomes of 1000 actinobacteria strains.</title>
        <authorList>
            <person name="Klenk H.-P."/>
        </authorList>
    </citation>
    <scope>NUCLEOTIDE SEQUENCE [LARGE SCALE GENOMIC DNA]</scope>
    <source>
        <strain evidence="6 7">DSM 44388</strain>
    </source>
</reference>
<evidence type="ECO:0000313" key="7">
    <source>
        <dbReference type="Proteomes" id="UP001235712"/>
    </source>
</evidence>
<evidence type="ECO:0000313" key="6">
    <source>
        <dbReference type="EMBL" id="MDP9825431.1"/>
    </source>
</evidence>
<organism evidence="6 7">
    <name type="scientific">Kineosporia succinea</name>
    <dbReference type="NCBI Taxonomy" id="84632"/>
    <lineage>
        <taxon>Bacteria</taxon>
        <taxon>Bacillati</taxon>
        <taxon>Actinomycetota</taxon>
        <taxon>Actinomycetes</taxon>
        <taxon>Kineosporiales</taxon>
        <taxon>Kineosporiaceae</taxon>
        <taxon>Kineosporia</taxon>
    </lineage>
</organism>
<dbReference type="SUPFAM" id="SSF51679">
    <property type="entry name" value="Bacterial luciferase-like"/>
    <property type="match status" value="1"/>
</dbReference>
<keyword evidence="3" id="KW-0560">Oxidoreductase</keyword>
<evidence type="ECO:0000256" key="4">
    <source>
        <dbReference type="ARBA" id="ARBA00023033"/>
    </source>
</evidence>
<dbReference type="Pfam" id="PF00296">
    <property type="entry name" value="Bac_luciferase"/>
    <property type="match status" value="1"/>
</dbReference>
<keyword evidence="7" id="KW-1185">Reference proteome</keyword>
<dbReference type="Gene3D" id="3.20.20.30">
    <property type="entry name" value="Luciferase-like domain"/>
    <property type="match status" value="1"/>
</dbReference>
<dbReference type="InterPro" id="IPR011251">
    <property type="entry name" value="Luciferase-like_dom"/>
</dbReference>
<evidence type="ECO:0000259" key="5">
    <source>
        <dbReference type="Pfam" id="PF00296"/>
    </source>
</evidence>